<dbReference type="EMBL" id="LN650648">
    <property type="protein sequence ID" value="CEI74183.1"/>
    <property type="molecule type" value="Genomic_DNA"/>
</dbReference>
<keyword evidence="1" id="KW-0472">Membrane</keyword>
<dbReference type="Proteomes" id="UP000245695">
    <property type="component" value="Chromosome 1"/>
</dbReference>
<evidence type="ECO:0000313" key="2">
    <source>
        <dbReference type="EMBL" id="CEI74183.1"/>
    </source>
</evidence>
<organism evidence="2 3">
    <name type="scientific">Romboutsia hominis</name>
    <dbReference type="NCBI Taxonomy" id="1507512"/>
    <lineage>
        <taxon>Bacteria</taxon>
        <taxon>Bacillati</taxon>
        <taxon>Bacillota</taxon>
        <taxon>Clostridia</taxon>
        <taxon>Peptostreptococcales</taxon>
        <taxon>Peptostreptococcaceae</taxon>
        <taxon>Romboutsia</taxon>
    </lineage>
</organism>
<name>A0A2P2BUY5_9FIRM</name>
<keyword evidence="1" id="KW-1133">Transmembrane helix</keyword>
<reference evidence="2 3" key="1">
    <citation type="submission" date="2014-09" db="EMBL/GenBank/DDBJ databases">
        <authorList>
            <person name="Hornung B.V."/>
        </authorList>
    </citation>
    <scope>NUCLEOTIDE SEQUENCE [LARGE SCALE GENOMIC DNA]</scope>
    <source>
        <strain evidence="2 3">FRIFI</strain>
    </source>
</reference>
<evidence type="ECO:0000313" key="3">
    <source>
        <dbReference type="Proteomes" id="UP000245695"/>
    </source>
</evidence>
<sequence length="90" mass="10016">MKKSNVLLIVAVIFQIMFLLVFTSIIDLYAILASSLATSIIDFLCSGAIVSGFIASYIYYEENKKISIGLWIISTLFLVIYIFSAFIGTM</sequence>
<feature type="transmembrane region" description="Helical" evidence="1">
    <location>
        <begin position="39"/>
        <end position="60"/>
    </location>
</feature>
<dbReference type="AlphaFoldDB" id="A0A2P2BUY5"/>
<gene>
    <name evidence="2" type="ORF">FRIFI_2663</name>
</gene>
<keyword evidence="3" id="KW-1185">Reference proteome</keyword>
<proteinExistence type="predicted"/>
<accession>A0A2P2BUY5</accession>
<dbReference type="RefSeq" id="WP_166506100.1">
    <property type="nucleotide sequence ID" value="NZ_LN650648.1"/>
</dbReference>
<protein>
    <submittedName>
        <fullName evidence="2">Uncharacterized protein</fullName>
    </submittedName>
</protein>
<feature type="transmembrane region" description="Helical" evidence="1">
    <location>
        <begin position="6"/>
        <end position="32"/>
    </location>
</feature>
<keyword evidence="1" id="KW-0812">Transmembrane</keyword>
<evidence type="ECO:0000256" key="1">
    <source>
        <dbReference type="SAM" id="Phobius"/>
    </source>
</evidence>
<dbReference type="KEGG" id="rhom:FRIFI_2663"/>
<feature type="transmembrane region" description="Helical" evidence="1">
    <location>
        <begin position="66"/>
        <end position="87"/>
    </location>
</feature>